<dbReference type="Pfam" id="PF20150">
    <property type="entry name" value="2EXR"/>
    <property type="match status" value="1"/>
</dbReference>
<gene>
    <name evidence="2" type="ORF">SCLTRI_LOCUS8130</name>
</gene>
<dbReference type="AlphaFoldDB" id="A0A8H2W1J7"/>
<name>A0A8H2W1J7_9HELO</name>
<dbReference type="PANTHER" id="PTHR35910">
    <property type="entry name" value="2EXR DOMAIN-CONTAINING PROTEIN"/>
    <property type="match status" value="1"/>
</dbReference>
<dbReference type="PANTHER" id="PTHR35910:SF6">
    <property type="entry name" value="2EXR DOMAIN-CONTAINING PROTEIN"/>
    <property type="match status" value="1"/>
</dbReference>
<evidence type="ECO:0000313" key="2">
    <source>
        <dbReference type="EMBL" id="CAD6448338.1"/>
    </source>
</evidence>
<keyword evidence="3" id="KW-1185">Reference proteome</keyword>
<dbReference type="OrthoDB" id="3546385at2759"/>
<evidence type="ECO:0000259" key="1">
    <source>
        <dbReference type="Pfam" id="PF20150"/>
    </source>
</evidence>
<proteinExistence type="predicted"/>
<protein>
    <submittedName>
        <fullName evidence="2">Aae3413d-b409-4257-9a04-95c256ac55d3</fullName>
    </submittedName>
</protein>
<dbReference type="EMBL" id="CAJHIA010000030">
    <property type="protein sequence ID" value="CAD6448338.1"/>
    <property type="molecule type" value="Genomic_DNA"/>
</dbReference>
<sequence length="287" mass="33490">MSEATATTLSSFPRFMDLAPELRNQIWSNALPEKVDTALYFYKTGCWHPLYLTPSDPYNEYDDENDNLNLRVEFRHDLLNQVHFHTPLIFVNHEAREIATAWARKQGFVAKENKGHFVFGRPFNPESDILYVTSDDLIEIFTELYYLDELYPELVNQNFSARSFVENIAISEETWQKELKDQPEDQFLDGLTNGFPLKTLAVIVDAPSELQHVDHNMEMRQHWELSSTGGGDYIFDSDRTFQFHGTEFAGKEELYRSLEMGNRRISKANFPWIRTTFKVQAALVNKR</sequence>
<feature type="domain" description="2EXR" evidence="1">
    <location>
        <begin position="12"/>
        <end position="130"/>
    </location>
</feature>
<dbReference type="Proteomes" id="UP000624404">
    <property type="component" value="Unassembled WGS sequence"/>
</dbReference>
<comment type="caution">
    <text evidence="2">The sequence shown here is derived from an EMBL/GenBank/DDBJ whole genome shotgun (WGS) entry which is preliminary data.</text>
</comment>
<organism evidence="2 3">
    <name type="scientific">Sclerotinia trifoliorum</name>
    <dbReference type="NCBI Taxonomy" id="28548"/>
    <lineage>
        <taxon>Eukaryota</taxon>
        <taxon>Fungi</taxon>
        <taxon>Dikarya</taxon>
        <taxon>Ascomycota</taxon>
        <taxon>Pezizomycotina</taxon>
        <taxon>Leotiomycetes</taxon>
        <taxon>Helotiales</taxon>
        <taxon>Sclerotiniaceae</taxon>
        <taxon>Sclerotinia</taxon>
    </lineage>
</organism>
<accession>A0A8H2W1J7</accession>
<evidence type="ECO:0000313" key="3">
    <source>
        <dbReference type="Proteomes" id="UP000624404"/>
    </source>
</evidence>
<dbReference type="InterPro" id="IPR045518">
    <property type="entry name" value="2EXR"/>
</dbReference>
<reference evidence="2" key="1">
    <citation type="submission" date="2020-10" db="EMBL/GenBank/DDBJ databases">
        <authorList>
            <person name="Kusch S."/>
        </authorList>
    </citation>
    <scope>NUCLEOTIDE SEQUENCE</scope>
    <source>
        <strain evidence="2">SwB9</strain>
    </source>
</reference>